<feature type="binding site" evidence="7">
    <location>
        <position position="52"/>
    </location>
    <ligand>
        <name>NADP(+)</name>
        <dbReference type="ChEBI" id="CHEBI:58349"/>
    </ligand>
</feature>
<dbReference type="PANTHER" id="PTHR23429:SF0">
    <property type="entry name" value="GLUCOSE-6-PHOSPHATE 1-DEHYDROGENASE"/>
    <property type="match status" value="1"/>
</dbReference>
<evidence type="ECO:0000256" key="1">
    <source>
        <dbReference type="ARBA" id="ARBA00004937"/>
    </source>
</evidence>
<feature type="active site" description="Proton acceptor" evidence="7">
    <location>
        <position position="241"/>
    </location>
</feature>
<evidence type="ECO:0000313" key="10">
    <source>
        <dbReference type="EMBL" id="UOO89387.1"/>
    </source>
</evidence>
<comment type="catalytic activity">
    <reaction evidence="7">
        <text>D-glucose 6-phosphate + NADP(+) = 6-phospho-D-glucono-1,5-lactone + NADPH + H(+)</text>
        <dbReference type="Rhea" id="RHEA:15841"/>
        <dbReference type="ChEBI" id="CHEBI:15378"/>
        <dbReference type="ChEBI" id="CHEBI:57783"/>
        <dbReference type="ChEBI" id="CHEBI:57955"/>
        <dbReference type="ChEBI" id="CHEBI:58349"/>
        <dbReference type="ChEBI" id="CHEBI:61548"/>
        <dbReference type="EC" id="1.1.1.49"/>
    </reaction>
</comment>
<feature type="binding site" evidence="7">
    <location>
        <position position="217"/>
    </location>
    <ligand>
        <name>substrate</name>
    </ligand>
</feature>
<keyword evidence="6 7" id="KW-0119">Carbohydrate metabolism</keyword>
<protein>
    <recommendedName>
        <fullName evidence="7">Glucose-6-phosphate 1-dehydrogenase</fullName>
        <shortName evidence="7">G6PD</shortName>
        <ecNumber evidence="7">1.1.1.49</ecNumber>
    </recommendedName>
</protein>
<keyword evidence="11" id="KW-1185">Reference proteome</keyword>
<dbReference type="InterPro" id="IPR036291">
    <property type="entry name" value="NAD(P)-bd_dom_sf"/>
</dbReference>
<dbReference type="Pfam" id="PF00479">
    <property type="entry name" value="G6PD_N"/>
    <property type="match status" value="1"/>
</dbReference>
<accession>A0ABY4E1H3</accession>
<comment type="caution">
    <text evidence="7">Lacks conserved residue(s) required for the propagation of feature annotation.</text>
</comment>
<feature type="binding site" evidence="7">
    <location>
        <position position="346"/>
    </location>
    <ligand>
        <name>substrate</name>
    </ligand>
</feature>
<dbReference type="Gene3D" id="3.30.360.10">
    <property type="entry name" value="Dihydrodipicolinate Reductase, domain 2"/>
    <property type="match status" value="1"/>
</dbReference>
<dbReference type="InterPro" id="IPR001282">
    <property type="entry name" value="G6P_DH"/>
</dbReference>
<organism evidence="10 11">
    <name type="scientific">Vitreoscilla massiliensis</name>
    <dbReference type="NCBI Taxonomy" id="1689272"/>
    <lineage>
        <taxon>Bacteria</taxon>
        <taxon>Pseudomonadati</taxon>
        <taxon>Pseudomonadota</taxon>
        <taxon>Betaproteobacteria</taxon>
        <taxon>Neisseriales</taxon>
        <taxon>Neisseriaceae</taxon>
        <taxon>Vitreoscilla</taxon>
    </lineage>
</organism>
<evidence type="ECO:0000256" key="2">
    <source>
        <dbReference type="ARBA" id="ARBA00009975"/>
    </source>
</evidence>
<dbReference type="HAMAP" id="MF_00966">
    <property type="entry name" value="G6PD"/>
    <property type="match status" value="1"/>
</dbReference>
<sequence length="490" mass="54670">MSKTLPHAKTPFNMVLFGGTGDLAMRKLLPALYAAHQHGLLHPTGRIIGLGRKDLGRAAYVAQLEAEAKPRIKGVNAEGWDSFLARIDYVQVDATQAEHYQALAAKLHGHVGVLNVYYLATAPQYFEPICANLAAVGLNHEPHRVVLEKPLGTDLTSSNNINAAIAQYFAENQIYRIDHYLGKESVQNLLAMRFANVLFEPLWRREWVEHVQITLAEKLGVAGRGEFYDGIGALRDMVQNHLLQLLCFVAMEPPHSLQADAVRDEKLKVLKSLKPLRINDVAKQVVRGQYKAGAIDGLSVPAYVDEEDTPEASNTETFVALKAQIDNWRWAGVPFFLRTGKRMQEKVAEIVIQFREVPHAVFPVAGGVAAGNRLVIRLQPEEDIRLYLMAKEPGNAMKVKPTYLSLDFCQMFDGRRAEAYERLLLDVIDGKLALFMRRDELVAAWEWVTPIMQAWAEQGDEPKSYTAGTWGPAASSALLSKNGVMWHEEA</sequence>
<feature type="domain" description="Glucose-6-phosphate dehydrogenase C-terminal" evidence="9">
    <location>
        <begin position="190"/>
        <end position="487"/>
    </location>
</feature>
<dbReference type="Gene3D" id="3.40.50.720">
    <property type="entry name" value="NAD(P)-binding Rossmann-like Domain"/>
    <property type="match status" value="1"/>
</dbReference>
<feature type="binding site" evidence="7">
    <location>
        <position position="341"/>
    </location>
    <ligand>
        <name>substrate</name>
    </ligand>
</feature>
<evidence type="ECO:0000256" key="5">
    <source>
        <dbReference type="ARBA" id="ARBA00023002"/>
    </source>
</evidence>
<dbReference type="PROSITE" id="PS00069">
    <property type="entry name" value="G6P_DEHYDROGENASE"/>
    <property type="match status" value="1"/>
</dbReference>
<evidence type="ECO:0000256" key="6">
    <source>
        <dbReference type="ARBA" id="ARBA00023277"/>
    </source>
</evidence>
<reference evidence="10 11" key="1">
    <citation type="journal article" date="2022" name="Res Sq">
        <title>Evolution of multicellular longitudinally dividing oral cavity symbionts (Neisseriaceae).</title>
        <authorList>
            <person name="Nyongesa S."/>
            <person name="Weber P."/>
            <person name="Bernet E."/>
            <person name="Pullido F."/>
            <person name="Nieckarz M."/>
            <person name="Delaby M."/>
            <person name="Nieves C."/>
            <person name="Viehboeck T."/>
            <person name="Krause N."/>
            <person name="Rivera-Millot A."/>
            <person name="Nakamura A."/>
            <person name="Vischer N."/>
            <person name="VanNieuwenhze M."/>
            <person name="Brun Y."/>
            <person name="Cava F."/>
            <person name="Bulgheresi S."/>
            <person name="Veyrier F."/>
        </authorList>
    </citation>
    <scope>NUCLEOTIDE SEQUENCE [LARGE SCALE GENOMIC DNA]</scope>
    <source>
        <strain evidence="10 11">SN4</strain>
    </source>
</reference>
<dbReference type="InterPro" id="IPR022675">
    <property type="entry name" value="G6P_DH_C"/>
</dbReference>
<dbReference type="PANTHER" id="PTHR23429">
    <property type="entry name" value="GLUCOSE-6-PHOSPHATE 1-DEHYDROGENASE G6PD"/>
    <property type="match status" value="1"/>
</dbReference>
<dbReference type="Pfam" id="PF02781">
    <property type="entry name" value="G6PD_C"/>
    <property type="match status" value="1"/>
</dbReference>
<dbReference type="SUPFAM" id="SSF51735">
    <property type="entry name" value="NAD(P)-binding Rossmann-fold domains"/>
    <property type="match status" value="1"/>
</dbReference>
<dbReference type="InterPro" id="IPR019796">
    <property type="entry name" value="G6P_DH_AS"/>
</dbReference>
<keyword evidence="3 7" id="KW-0313">Glucose metabolism</keyword>
<evidence type="ECO:0000313" key="11">
    <source>
        <dbReference type="Proteomes" id="UP000832011"/>
    </source>
</evidence>
<dbReference type="EMBL" id="CP091511">
    <property type="protein sequence ID" value="UOO89387.1"/>
    <property type="molecule type" value="Genomic_DNA"/>
</dbReference>
<dbReference type="InterPro" id="IPR022674">
    <property type="entry name" value="G6P_DH_NAD-bd"/>
</dbReference>
<dbReference type="SUPFAM" id="SSF55347">
    <property type="entry name" value="Glyceraldehyde-3-phosphate dehydrogenase-like, C-terminal domain"/>
    <property type="match status" value="1"/>
</dbReference>
<comment type="function">
    <text evidence="7">Catalyzes the oxidation of glucose 6-phosphate to 6-phosphogluconolactone.</text>
</comment>
<dbReference type="NCBIfam" id="TIGR00871">
    <property type="entry name" value="zwf"/>
    <property type="match status" value="1"/>
</dbReference>
<gene>
    <name evidence="7 10" type="primary">zwf</name>
    <name evidence="10" type="ORF">LVJ82_18395</name>
</gene>
<dbReference type="EC" id="1.1.1.49" evidence="7"/>
<feature type="binding site" evidence="7">
    <location>
        <position position="236"/>
    </location>
    <ligand>
        <name>substrate</name>
    </ligand>
</feature>
<feature type="binding site" evidence="7">
    <location>
        <position position="149"/>
    </location>
    <ligand>
        <name>NADP(+)</name>
        <dbReference type="ChEBI" id="CHEBI:58349"/>
    </ligand>
</feature>
<dbReference type="PIRSF" id="PIRSF000110">
    <property type="entry name" value="G6PD"/>
    <property type="match status" value="1"/>
</dbReference>
<comment type="pathway">
    <text evidence="1 7">Carbohydrate degradation; pentose phosphate pathway; D-ribulose 5-phosphate from D-glucose 6-phosphate (oxidative stage): step 1/3.</text>
</comment>
<name>A0ABY4E1H3_9NEIS</name>
<dbReference type="PRINTS" id="PR00079">
    <property type="entry name" value="G6PDHDRGNASE"/>
</dbReference>
<evidence type="ECO:0000259" key="8">
    <source>
        <dbReference type="Pfam" id="PF00479"/>
    </source>
</evidence>
<dbReference type="RefSeq" id="WP_058357084.1">
    <property type="nucleotide sequence ID" value="NZ_CABKVG010000010.1"/>
</dbReference>
<dbReference type="NCBIfam" id="NF009492">
    <property type="entry name" value="PRK12853.1-3"/>
    <property type="match status" value="1"/>
</dbReference>
<comment type="similarity">
    <text evidence="2 7">Belongs to the glucose-6-phosphate dehydrogenase family.</text>
</comment>
<keyword evidence="4 7" id="KW-0521">NADP</keyword>
<evidence type="ECO:0000256" key="7">
    <source>
        <dbReference type="HAMAP-Rule" id="MF_00966"/>
    </source>
</evidence>
<evidence type="ECO:0000259" key="9">
    <source>
        <dbReference type="Pfam" id="PF02781"/>
    </source>
</evidence>
<feature type="domain" description="Glucose-6-phosphate dehydrogenase NAD-binding" evidence="8">
    <location>
        <begin position="15"/>
        <end position="188"/>
    </location>
</feature>
<evidence type="ECO:0000256" key="4">
    <source>
        <dbReference type="ARBA" id="ARBA00022857"/>
    </source>
</evidence>
<feature type="binding site" evidence="7">
    <location>
        <position position="179"/>
    </location>
    <ligand>
        <name>substrate</name>
    </ligand>
</feature>
<keyword evidence="5 7" id="KW-0560">Oxidoreductase</keyword>
<evidence type="ECO:0000256" key="3">
    <source>
        <dbReference type="ARBA" id="ARBA00022526"/>
    </source>
</evidence>
<proteinExistence type="inferred from homology"/>
<feature type="binding site" evidence="7">
    <location>
        <position position="183"/>
    </location>
    <ligand>
        <name>substrate</name>
    </ligand>
</feature>
<dbReference type="Proteomes" id="UP000832011">
    <property type="component" value="Chromosome"/>
</dbReference>